<accession>A0A179I709</accession>
<evidence type="ECO:0000313" key="5">
    <source>
        <dbReference type="Proteomes" id="UP000243081"/>
    </source>
</evidence>
<organism evidence="4 5">
    <name type="scientific">Cordyceps confragosa</name>
    <name type="common">Lecanicillium lecanii</name>
    <dbReference type="NCBI Taxonomy" id="2714763"/>
    <lineage>
        <taxon>Eukaryota</taxon>
        <taxon>Fungi</taxon>
        <taxon>Dikarya</taxon>
        <taxon>Ascomycota</taxon>
        <taxon>Pezizomycotina</taxon>
        <taxon>Sordariomycetes</taxon>
        <taxon>Hypocreomycetidae</taxon>
        <taxon>Hypocreales</taxon>
        <taxon>Cordycipitaceae</taxon>
        <taxon>Akanthomyces</taxon>
    </lineage>
</organism>
<name>A0A179I709_CORDF</name>
<dbReference type="Pfam" id="PF00856">
    <property type="entry name" value="SET"/>
    <property type="match status" value="1"/>
</dbReference>
<keyword evidence="2" id="KW-0812">Transmembrane</keyword>
<reference evidence="4 5" key="1">
    <citation type="submission" date="2016-03" db="EMBL/GenBank/DDBJ databases">
        <title>Fine-scale spatial genetic structure of a fungal parasite of coffee scale insects.</title>
        <authorList>
            <person name="Jackson D."/>
            <person name="Zemenick K.A."/>
            <person name="Malloure B."/>
            <person name="Quandt C.A."/>
            <person name="James T.Y."/>
        </authorList>
    </citation>
    <scope>NUCLEOTIDE SEQUENCE [LARGE SCALE GENOMIC DNA]</scope>
    <source>
        <strain evidence="4 5">UM487</strain>
    </source>
</reference>
<evidence type="ECO:0000259" key="3">
    <source>
        <dbReference type="PROSITE" id="PS50280"/>
    </source>
</evidence>
<dbReference type="SUPFAM" id="SSF82199">
    <property type="entry name" value="SET domain"/>
    <property type="match status" value="1"/>
</dbReference>
<dbReference type="AlphaFoldDB" id="A0A179I709"/>
<feature type="region of interest" description="Disordered" evidence="1">
    <location>
        <begin position="56"/>
        <end position="90"/>
    </location>
</feature>
<keyword evidence="2" id="KW-1133">Transmembrane helix</keyword>
<evidence type="ECO:0000313" key="4">
    <source>
        <dbReference type="EMBL" id="OAQ98062.1"/>
    </source>
</evidence>
<comment type="caution">
    <text evidence="4">The sequence shown here is derived from an EMBL/GenBank/DDBJ whole genome shotgun (WGS) entry which is preliminary data.</text>
</comment>
<feature type="transmembrane region" description="Helical" evidence="2">
    <location>
        <begin position="33"/>
        <end position="50"/>
    </location>
</feature>
<proteinExistence type="predicted"/>
<dbReference type="OrthoDB" id="265717at2759"/>
<dbReference type="Gene3D" id="2.170.270.10">
    <property type="entry name" value="SET domain"/>
    <property type="match status" value="1"/>
</dbReference>
<evidence type="ECO:0000256" key="1">
    <source>
        <dbReference type="SAM" id="MobiDB-lite"/>
    </source>
</evidence>
<keyword evidence="2" id="KW-0472">Membrane</keyword>
<dbReference type="InterPro" id="IPR046341">
    <property type="entry name" value="SET_dom_sf"/>
</dbReference>
<dbReference type="Proteomes" id="UP000243081">
    <property type="component" value="Unassembled WGS sequence"/>
</dbReference>
<feature type="domain" description="SET" evidence="3">
    <location>
        <begin position="149"/>
        <end position="306"/>
    </location>
</feature>
<evidence type="ECO:0000256" key="2">
    <source>
        <dbReference type="SAM" id="Phobius"/>
    </source>
</evidence>
<dbReference type="EMBL" id="LUKN01003078">
    <property type="protein sequence ID" value="OAQ98062.1"/>
    <property type="molecule type" value="Genomic_DNA"/>
</dbReference>
<dbReference type="PROSITE" id="PS50280">
    <property type="entry name" value="SET"/>
    <property type="match status" value="1"/>
</dbReference>
<feature type="region of interest" description="Disordered" evidence="1">
    <location>
        <begin position="345"/>
        <end position="379"/>
    </location>
</feature>
<keyword evidence="5" id="KW-1185">Reference proteome</keyword>
<dbReference type="InterPro" id="IPR001214">
    <property type="entry name" value="SET_dom"/>
</dbReference>
<gene>
    <name evidence="4" type="ORF">LLEC1_03009</name>
</gene>
<sequence>MDRWWEVHISMPYAFATWSSRTPTIPGSYDGDVLLIFTMALAVILLLLALHNRRTAPQPANGRPAPARVRDCTQEGEAAQGSLPSGSPTAKRLQRCPGVMLYTLVLTCKIGHVDSRFSRRRAPRPAWTPGEAHSRGAMQGAARNAELQRNLEVLKIHETNTNRKLGVVARRSLPKGYRIIYEPATFSCYQWGSGKRTAVEEWSELSSEHRRHMRLLHTVLRKVPDGGKDAFKERDKRRLESFISDYAFSDPQRDRAHIYELTCYINHACSTCANAEFWVDSDWPNSITVKLVRDVKKNDEIFICYHKPSLYFGCALCRYGETLRGRLGRLLFIIRNLSRRRCKANANETEPASDDAGISAAPDSSASNDIPSDKALVNS</sequence>
<protein>
    <recommendedName>
        <fullName evidence="3">SET domain-containing protein</fullName>
    </recommendedName>
</protein>